<dbReference type="GO" id="GO:0003724">
    <property type="term" value="F:RNA helicase activity"/>
    <property type="evidence" value="ECO:0007669"/>
    <property type="project" value="UniProtKB-EC"/>
</dbReference>
<dbReference type="SUPFAM" id="SSF52540">
    <property type="entry name" value="P-loop containing nucleoside triphosphate hydrolases"/>
    <property type="match status" value="1"/>
</dbReference>
<dbReference type="Gene3D" id="3.40.50.300">
    <property type="entry name" value="P-loop containing nucleotide triphosphate hydrolases"/>
    <property type="match status" value="2"/>
</dbReference>
<dbReference type="CDD" id="cd18787">
    <property type="entry name" value="SF2_C_DEAD"/>
    <property type="match status" value="1"/>
</dbReference>
<dbReference type="InterPro" id="IPR014001">
    <property type="entry name" value="Helicase_ATP-bd"/>
</dbReference>
<dbReference type="GO" id="GO:0071013">
    <property type="term" value="C:catalytic step 2 spliceosome"/>
    <property type="evidence" value="ECO:0000318"/>
    <property type="project" value="GO_Central"/>
</dbReference>
<protein>
    <recommendedName>
        <fullName evidence="1">RNA helicase</fullName>
        <ecNumber evidence="1">3.6.4.13</ecNumber>
    </recommendedName>
</protein>
<dbReference type="SMART" id="SM00490">
    <property type="entry name" value="HELICc"/>
    <property type="match status" value="1"/>
</dbReference>
<evidence type="ECO:0000256" key="10">
    <source>
        <dbReference type="ARBA" id="ARBA00047984"/>
    </source>
</evidence>
<proteinExistence type="inferred from homology"/>
<evidence type="ECO:0000259" key="14">
    <source>
        <dbReference type="PROSITE" id="PS51192"/>
    </source>
</evidence>
<evidence type="ECO:0000256" key="12">
    <source>
        <dbReference type="RuleBase" id="RU000492"/>
    </source>
</evidence>
<dbReference type="InterPro" id="IPR001650">
    <property type="entry name" value="Helicase_C-like"/>
</dbReference>
<dbReference type="PROSITE" id="PS51192">
    <property type="entry name" value="HELICASE_ATP_BIND_1"/>
    <property type="match status" value="1"/>
</dbReference>
<organism evidence="17 19">
    <name type="scientific">Schizosaccharomyces japonicus (strain yFS275 / FY16936)</name>
    <name type="common">Fission yeast</name>
    <dbReference type="NCBI Taxonomy" id="402676"/>
    <lineage>
        <taxon>Eukaryota</taxon>
        <taxon>Fungi</taxon>
        <taxon>Dikarya</taxon>
        <taxon>Ascomycota</taxon>
        <taxon>Taphrinomycotina</taxon>
        <taxon>Schizosaccharomycetes</taxon>
        <taxon>Schizosaccharomycetales</taxon>
        <taxon>Schizosaccharomycetaceae</taxon>
        <taxon>Schizosaccharomyces</taxon>
    </lineage>
</organism>
<evidence type="ECO:0000256" key="7">
    <source>
        <dbReference type="ARBA" id="ARBA00023187"/>
    </source>
</evidence>
<accession>B6K6A2</accession>
<evidence type="ECO:0000256" key="6">
    <source>
        <dbReference type="ARBA" id="ARBA00022840"/>
    </source>
</evidence>
<dbReference type="Pfam" id="PF00271">
    <property type="entry name" value="Helicase_C"/>
    <property type="match status" value="1"/>
</dbReference>
<dbReference type="SMART" id="SM00487">
    <property type="entry name" value="DEXDc"/>
    <property type="match status" value="1"/>
</dbReference>
<dbReference type="CDD" id="cd17945">
    <property type="entry name" value="DEADc_DDX23"/>
    <property type="match status" value="1"/>
</dbReference>
<dbReference type="InterPro" id="IPR057479">
    <property type="entry name" value="PRP28/DDX23-like_helical"/>
</dbReference>
<evidence type="ECO:0000256" key="4">
    <source>
        <dbReference type="ARBA" id="ARBA00022801"/>
    </source>
</evidence>
<evidence type="ECO:0000313" key="17">
    <source>
        <dbReference type="EMBL" id="EEB09056.1"/>
    </source>
</evidence>
<feature type="compositionally biased region" description="Basic and acidic residues" evidence="13">
    <location>
        <begin position="11"/>
        <end position="33"/>
    </location>
</feature>
<evidence type="ECO:0000259" key="16">
    <source>
        <dbReference type="PROSITE" id="PS51195"/>
    </source>
</evidence>
<dbReference type="EMBL" id="KE651167">
    <property type="protein sequence ID" value="EEB09056.1"/>
    <property type="molecule type" value="Genomic_DNA"/>
</dbReference>
<evidence type="ECO:0000313" key="18">
    <source>
        <dbReference type="JaponicusDB" id="SJAG_04230"/>
    </source>
</evidence>
<comment type="similarity">
    <text evidence="8">Belongs to the DEAD box helicase family. DDX23/PRP28 subfamily.</text>
</comment>
<evidence type="ECO:0000256" key="8">
    <source>
        <dbReference type="ARBA" id="ARBA00037954"/>
    </source>
</evidence>
<dbReference type="AlphaFoldDB" id="B6K6A2"/>
<dbReference type="PROSITE" id="PS00039">
    <property type="entry name" value="DEAD_ATP_HELICASE"/>
    <property type="match status" value="1"/>
</dbReference>
<comment type="subunit">
    <text evidence="9">Component of the U5 snRNP complex.</text>
</comment>
<dbReference type="PANTHER" id="PTHR47958">
    <property type="entry name" value="ATP-DEPENDENT RNA HELICASE DBP3"/>
    <property type="match status" value="1"/>
</dbReference>
<evidence type="ECO:0000256" key="3">
    <source>
        <dbReference type="ARBA" id="ARBA00022741"/>
    </source>
</evidence>
<keyword evidence="4 12" id="KW-0378">Hydrolase</keyword>
<feature type="domain" description="Helicase ATP-binding" evidence="14">
    <location>
        <begin position="287"/>
        <end position="488"/>
    </location>
</feature>
<dbReference type="HOGENOM" id="CLU_003041_11_3_1"/>
<dbReference type="GO" id="GO:0003729">
    <property type="term" value="F:mRNA binding"/>
    <property type="evidence" value="ECO:0000318"/>
    <property type="project" value="GO_Central"/>
</dbReference>
<keyword evidence="7" id="KW-0508">mRNA splicing</keyword>
<dbReference type="InterPro" id="IPR027417">
    <property type="entry name" value="P-loop_NTPase"/>
</dbReference>
<comment type="catalytic activity">
    <reaction evidence="10">
        <text>ATP + H2O = ADP + phosphate + H(+)</text>
        <dbReference type="Rhea" id="RHEA:13065"/>
        <dbReference type="ChEBI" id="CHEBI:15377"/>
        <dbReference type="ChEBI" id="CHEBI:15378"/>
        <dbReference type="ChEBI" id="CHEBI:30616"/>
        <dbReference type="ChEBI" id="CHEBI:43474"/>
        <dbReference type="ChEBI" id="CHEBI:456216"/>
        <dbReference type="EC" id="3.6.4.13"/>
    </reaction>
</comment>
<dbReference type="GO" id="GO:0005524">
    <property type="term" value="F:ATP binding"/>
    <property type="evidence" value="ECO:0007669"/>
    <property type="project" value="UniProtKB-KW"/>
</dbReference>
<dbReference type="PROSITE" id="PS51194">
    <property type="entry name" value="HELICASE_CTER"/>
    <property type="match status" value="1"/>
</dbReference>
<dbReference type="GO" id="GO:0000384">
    <property type="term" value="F:first spliceosomal transesterification activity"/>
    <property type="evidence" value="ECO:0007669"/>
    <property type="project" value="EnsemblFungi"/>
</dbReference>
<evidence type="ECO:0000259" key="15">
    <source>
        <dbReference type="PROSITE" id="PS51194"/>
    </source>
</evidence>
<dbReference type="InterPro" id="IPR011545">
    <property type="entry name" value="DEAD/DEAH_box_helicase_dom"/>
</dbReference>
<evidence type="ECO:0000256" key="9">
    <source>
        <dbReference type="ARBA" id="ARBA00038719"/>
    </source>
</evidence>
<dbReference type="eggNOG" id="KOG0333">
    <property type="taxonomic scope" value="Eukaryota"/>
</dbReference>
<keyword evidence="2" id="KW-0507">mRNA processing</keyword>
<evidence type="ECO:0000256" key="11">
    <source>
        <dbReference type="PROSITE-ProRule" id="PRU00552"/>
    </source>
</evidence>
<evidence type="ECO:0000256" key="5">
    <source>
        <dbReference type="ARBA" id="ARBA00022806"/>
    </source>
</evidence>
<feature type="region of interest" description="Disordered" evidence="13">
    <location>
        <begin position="1"/>
        <end position="33"/>
    </location>
</feature>
<name>B6K6A2_SCHJY</name>
<keyword evidence="19" id="KW-1185">Reference proteome</keyword>
<dbReference type="GO" id="GO:0000395">
    <property type="term" value="P:mRNA 5'-splice site recognition"/>
    <property type="evidence" value="ECO:0007669"/>
    <property type="project" value="EnsemblFungi"/>
</dbReference>
<dbReference type="VEuPathDB" id="FungiDB:SJAG_04230"/>
<evidence type="ECO:0000256" key="2">
    <source>
        <dbReference type="ARBA" id="ARBA00022664"/>
    </source>
</evidence>
<feature type="domain" description="DEAD-box RNA helicase Q" evidence="16">
    <location>
        <begin position="256"/>
        <end position="284"/>
    </location>
</feature>
<dbReference type="InterPro" id="IPR014014">
    <property type="entry name" value="RNA_helicase_DEAD_Q_motif"/>
</dbReference>
<dbReference type="GO" id="GO:0005682">
    <property type="term" value="C:U5 snRNP"/>
    <property type="evidence" value="ECO:0007669"/>
    <property type="project" value="EnsemblFungi"/>
</dbReference>
<dbReference type="OMA" id="ARDIKHM"/>
<dbReference type="OrthoDB" id="196131at2759"/>
<dbReference type="EC" id="3.6.4.13" evidence="1"/>
<evidence type="ECO:0000256" key="13">
    <source>
        <dbReference type="SAM" id="MobiDB-lite"/>
    </source>
</evidence>
<evidence type="ECO:0000256" key="1">
    <source>
        <dbReference type="ARBA" id="ARBA00012552"/>
    </source>
</evidence>
<dbReference type="RefSeq" id="XP_002175349.1">
    <property type="nucleotide sequence ID" value="XM_002175313.1"/>
</dbReference>
<sequence length="672" mass="75840">MSNTAIPSLEDIVHQKRQREEERARPKFLSKAERAKLAIQRREQQVQEQRARLDTQRQALHLANGQTNNGRENDSSSTRSRSPAISEKTQSSHNITESETTTAASTESADDPDWTIKQRYMGIKPPVKKKRRNADKKFVFDWDTSDDTSASALPNDSHDQLGVFGRGKLGGFDETEIRKTQQHEALIQRLLKGSPEDQRRAHMLIEQQKRKTKKVDWDDVPWYQKPLEAMKPRDWRILKEDFGISVKGDNLPNPLRNWEESSLPEKVQATLKKVKYKEPSAIQRAAIPLLLQRNDIIGIAETGSGKTAAFVIPLVTHISRLPALDDTNMHLGPYAIILAPTRELAQQIQVEASKFSEPLGLRCVAVVGGHAFEEQSFQMSQGAHIVVATPGRLVDCLERRVFVLSQCYFVVMDEADRMVDMGFEEDVNKALTSLPPSGHDDDEAMVAGEDLLRSTRPTRARQTVMFSATLPTRVENLAKRYLNKPIMLTIGTIGQAVDRVEQRVEMIADDAKRRKRLEEILNTNRYAPPIVVFVNLKRNCESLAKALYNMGWRVVTLHGSKSQEQRERAIEQLRNHSADILVATDLAGRGIDIPNVSLVVNYNMAKSIEDYTHRIGRTGRAGKHGTAITFLGPEDTGVYYDLRLMLSKSANSHIPEELRRHEAALARPNIVL</sequence>
<feature type="compositionally biased region" description="Low complexity" evidence="13">
    <location>
        <begin position="97"/>
        <end position="107"/>
    </location>
</feature>
<dbReference type="Pfam" id="PF00270">
    <property type="entry name" value="DEAD"/>
    <property type="match status" value="1"/>
</dbReference>
<keyword evidence="5 12" id="KW-0347">Helicase</keyword>
<dbReference type="GO" id="GO:0016787">
    <property type="term" value="F:hydrolase activity"/>
    <property type="evidence" value="ECO:0007669"/>
    <property type="project" value="UniProtKB-KW"/>
</dbReference>
<feature type="domain" description="Helicase C-terminal" evidence="15">
    <location>
        <begin position="499"/>
        <end position="666"/>
    </location>
</feature>
<dbReference type="PROSITE" id="PS51195">
    <property type="entry name" value="Q_MOTIF"/>
    <property type="match status" value="1"/>
</dbReference>
<dbReference type="Pfam" id="PF25430">
    <property type="entry name" value="DDX23"/>
    <property type="match status" value="1"/>
</dbReference>
<reference evidence="17 19" key="1">
    <citation type="journal article" date="2011" name="Science">
        <title>Comparative functional genomics of the fission yeasts.</title>
        <authorList>
            <person name="Rhind N."/>
            <person name="Chen Z."/>
            <person name="Yassour M."/>
            <person name="Thompson D.A."/>
            <person name="Haas B.J."/>
            <person name="Habib N."/>
            <person name="Wapinski I."/>
            <person name="Roy S."/>
            <person name="Lin M.F."/>
            <person name="Heiman D.I."/>
            <person name="Young S.K."/>
            <person name="Furuya K."/>
            <person name="Guo Y."/>
            <person name="Pidoux A."/>
            <person name="Chen H.M."/>
            <person name="Robbertse B."/>
            <person name="Goldberg J.M."/>
            <person name="Aoki K."/>
            <person name="Bayne E.H."/>
            <person name="Berlin A.M."/>
            <person name="Desjardins C.A."/>
            <person name="Dobbs E."/>
            <person name="Dukaj L."/>
            <person name="Fan L."/>
            <person name="FitzGerald M.G."/>
            <person name="French C."/>
            <person name="Gujja S."/>
            <person name="Hansen K."/>
            <person name="Keifenheim D."/>
            <person name="Levin J.Z."/>
            <person name="Mosher R.A."/>
            <person name="Mueller C.A."/>
            <person name="Pfiffner J."/>
            <person name="Priest M."/>
            <person name="Russ C."/>
            <person name="Smialowska A."/>
            <person name="Swoboda P."/>
            <person name="Sykes S.M."/>
            <person name="Vaughn M."/>
            <person name="Vengrova S."/>
            <person name="Yoder R."/>
            <person name="Zeng Q."/>
            <person name="Allshire R."/>
            <person name="Baulcombe D."/>
            <person name="Birren B.W."/>
            <person name="Brown W."/>
            <person name="Ekwall K."/>
            <person name="Kellis M."/>
            <person name="Leatherwood J."/>
            <person name="Levin H."/>
            <person name="Margalit H."/>
            <person name="Martienssen R."/>
            <person name="Nieduszynski C.A."/>
            <person name="Spatafora J.W."/>
            <person name="Friedman N."/>
            <person name="Dalgaard J.Z."/>
            <person name="Baumann P."/>
            <person name="Niki H."/>
            <person name="Regev A."/>
            <person name="Nusbaum C."/>
        </authorList>
    </citation>
    <scope>NUCLEOTIDE SEQUENCE [LARGE SCALE GENOMIC DNA]</scope>
    <source>
        <strain evidence="19">yFS275 / FY16936</strain>
    </source>
</reference>
<dbReference type="JaponicusDB" id="SJAG_04230">
    <property type="gene designation" value="prp28"/>
</dbReference>
<gene>
    <name evidence="18" type="primary">prp28</name>
    <name evidence="17" type="ORF">SJAG_04230</name>
</gene>
<dbReference type="GO" id="GO:0000398">
    <property type="term" value="P:mRNA splicing, via spliceosome"/>
    <property type="evidence" value="ECO:0000318"/>
    <property type="project" value="GO_Central"/>
</dbReference>
<evidence type="ECO:0000313" key="19">
    <source>
        <dbReference type="Proteomes" id="UP000001744"/>
    </source>
</evidence>
<dbReference type="Proteomes" id="UP000001744">
    <property type="component" value="Unassembled WGS sequence"/>
</dbReference>
<dbReference type="InterPro" id="IPR000629">
    <property type="entry name" value="RNA-helicase_DEAD-box_CS"/>
</dbReference>
<dbReference type="STRING" id="402676.B6K6A2"/>
<feature type="region of interest" description="Disordered" evidence="13">
    <location>
        <begin position="62"/>
        <end position="120"/>
    </location>
</feature>
<feature type="short sequence motif" description="Q motif" evidence="11">
    <location>
        <begin position="256"/>
        <end position="284"/>
    </location>
</feature>
<keyword evidence="6 12" id="KW-0067">ATP-binding</keyword>
<keyword evidence="3 12" id="KW-0547">Nucleotide-binding</keyword>
<dbReference type="GeneID" id="7050625"/>